<dbReference type="Proteomes" id="UP000618319">
    <property type="component" value="Unassembled WGS sequence"/>
</dbReference>
<feature type="transmembrane region" description="Helical" evidence="1">
    <location>
        <begin position="6"/>
        <end position="28"/>
    </location>
</feature>
<name>A0ABR9TAE3_9SPHI</name>
<keyword evidence="1" id="KW-0472">Membrane</keyword>
<dbReference type="EMBL" id="PSKQ01000023">
    <property type="protein sequence ID" value="MBE8722300.1"/>
    <property type="molecule type" value="Genomic_DNA"/>
</dbReference>
<proteinExistence type="predicted"/>
<evidence type="ECO:0000313" key="2">
    <source>
        <dbReference type="EMBL" id="MBE8722300.1"/>
    </source>
</evidence>
<keyword evidence="1" id="KW-1133">Transmembrane helix</keyword>
<comment type="caution">
    <text evidence="2">The sequence shown here is derived from an EMBL/GenBank/DDBJ whole genome shotgun (WGS) entry which is preliminary data.</text>
</comment>
<organism evidence="2 3">
    <name type="scientific">Sphingobacterium pedocola</name>
    <dbReference type="NCBI Taxonomy" id="2082722"/>
    <lineage>
        <taxon>Bacteria</taxon>
        <taxon>Pseudomonadati</taxon>
        <taxon>Bacteroidota</taxon>
        <taxon>Sphingobacteriia</taxon>
        <taxon>Sphingobacteriales</taxon>
        <taxon>Sphingobacteriaceae</taxon>
        <taxon>Sphingobacterium</taxon>
    </lineage>
</organism>
<sequence>MNSTVATRIAALILYLCIYHQKFLNLILRLKVMARIIESEMLNYFTQLNDAEKKSVVQMLKTFIKGRKEGEQSINIEQYNAELMESEAEFERGEYITHEQLLAAIKEW</sequence>
<keyword evidence="3" id="KW-1185">Reference proteome</keyword>
<reference evidence="2 3" key="1">
    <citation type="submission" date="2018-02" db="EMBL/GenBank/DDBJ databases">
        <title>Sphingobacterium KA21.</title>
        <authorList>
            <person name="Vasarhelyi B.M."/>
            <person name="Deshmukh S."/>
            <person name="Balint B."/>
            <person name="Kukolya J."/>
        </authorList>
    </citation>
    <scope>NUCLEOTIDE SEQUENCE [LARGE SCALE GENOMIC DNA]</scope>
    <source>
        <strain evidence="2 3">Ka21</strain>
    </source>
</reference>
<keyword evidence="1" id="KW-0812">Transmembrane</keyword>
<accession>A0ABR9TAE3</accession>
<gene>
    <name evidence="2" type="ORF">C4F40_16365</name>
</gene>
<evidence type="ECO:0000313" key="3">
    <source>
        <dbReference type="Proteomes" id="UP000618319"/>
    </source>
</evidence>
<protein>
    <submittedName>
        <fullName evidence="2">Uncharacterized protein</fullName>
    </submittedName>
</protein>
<evidence type="ECO:0000256" key="1">
    <source>
        <dbReference type="SAM" id="Phobius"/>
    </source>
</evidence>